<keyword evidence="1" id="KW-0732">Signal</keyword>
<sequence>MPFKRMLVATTLLLLALPAMAERNPMFTVITSAEEETQMMALILSMQAIEQDRSVRILLCDAGGELALADTDEGTVFEPAGRTPQQLLTGLIQRGVQVDVCAIFLPQREAGEDDLIEGVGSARAPEVGEYMATPEVRYFTF</sequence>
<organism evidence="2 3">
    <name type="scientific">Spiribacter salinus</name>
    <dbReference type="NCBI Taxonomy" id="1335746"/>
    <lineage>
        <taxon>Bacteria</taxon>
        <taxon>Pseudomonadati</taxon>
        <taxon>Pseudomonadota</taxon>
        <taxon>Gammaproteobacteria</taxon>
        <taxon>Chromatiales</taxon>
        <taxon>Ectothiorhodospiraceae</taxon>
        <taxon>Spiribacter</taxon>
    </lineage>
</organism>
<evidence type="ECO:0008006" key="4">
    <source>
        <dbReference type="Google" id="ProtNLM"/>
    </source>
</evidence>
<reference evidence="2 3" key="1">
    <citation type="submission" date="2019-06" db="EMBL/GenBank/DDBJ databases">
        <title>Metagenome assembled Genome of Spiribacter salinus SL48-SHIP from the microbial mat of Salt Lake 48 (Novosibirsk region, Russia).</title>
        <authorList>
            <person name="Shipova A."/>
            <person name="Rozanov A.S."/>
            <person name="Bryanskaya A.V."/>
            <person name="Peltek S.E."/>
        </authorList>
    </citation>
    <scope>NUCLEOTIDE SEQUENCE [LARGE SCALE GENOMIC DNA]</scope>
    <source>
        <strain evidence="2">SL48-SHIP-2</strain>
    </source>
</reference>
<evidence type="ECO:0000313" key="2">
    <source>
        <dbReference type="EMBL" id="TQE98420.1"/>
    </source>
</evidence>
<dbReference type="InterPro" id="IPR027396">
    <property type="entry name" value="DsrEFH-like"/>
</dbReference>
<dbReference type="SUPFAM" id="SSF75169">
    <property type="entry name" value="DsrEFH-like"/>
    <property type="match status" value="1"/>
</dbReference>
<dbReference type="EMBL" id="VIFK01000206">
    <property type="protein sequence ID" value="TQE98420.1"/>
    <property type="molecule type" value="Genomic_DNA"/>
</dbReference>
<feature type="signal peptide" evidence="1">
    <location>
        <begin position="1"/>
        <end position="21"/>
    </location>
</feature>
<dbReference type="Gene3D" id="3.40.1260.10">
    <property type="entry name" value="DsrEFH-like"/>
    <property type="match status" value="1"/>
</dbReference>
<name>A0A540VNT1_9GAMM</name>
<gene>
    <name evidence="2" type="ORF">FKY71_13935</name>
</gene>
<accession>A0A540VNT1</accession>
<protein>
    <recommendedName>
        <fullName evidence="4">DsrE family protein</fullName>
    </recommendedName>
</protein>
<proteinExistence type="predicted"/>
<comment type="caution">
    <text evidence="2">The sequence shown here is derived from an EMBL/GenBank/DDBJ whole genome shotgun (WGS) entry which is preliminary data.</text>
</comment>
<evidence type="ECO:0000313" key="3">
    <source>
        <dbReference type="Proteomes" id="UP000315400"/>
    </source>
</evidence>
<feature type="chain" id="PRO_5022212149" description="DsrE family protein" evidence="1">
    <location>
        <begin position="22"/>
        <end position="141"/>
    </location>
</feature>
<evidence type="ECO:0000256" key="1">
    <source>
        <dbReference type="SAM" id="SignalP"/>
    </source>
</evidence>
<dbReference type="Proteomes" id="UP000315400">
    <property type="component" value="Unassembled WGS sequence"/>
</dbReference>
<dbReference type="AlphaFoldDB" id="A0A540VNT1"/>